<comment type="subcellular location">
    <subcellularLocation>
        <location evidence="3">Cytoplasm</location>
    </subcellularLocation>
</comment>
<dbReference type="InterPro" id="IPR032528">
    <property type="entry name" value="Ribosom_S30AE_C"/>
</dbReference>
<dbReference type="NCBIfam" id="TIGR00741">
    <property type="entry name" value="yfiA"/>
    <property type="match status" value="1"/>
</dbReference>
<comment type="caution">
    <text evidence="6">The sequence shown here is derived from an EMBL/GenBank/DDBJ whole genome shotgun (WGS) entry which is preliminary data.</text>
</comment>
<dbReference type="GO" id="GO:0045900">
    <property type="term" value="P:negative regulation of translational elongation"/>
    <property type="evidence" value="ECO:0007669"/>
    <property type="project" value="TreeGrafter"/>
</dbReference>
<evidence type="ECO:0000256" key="2">
    <source>
        <dbReference type="ARBA" id="ARBA00022845"/>
    </source>
</evidence>
<evidence type="ECO:0000256" key="4">
    <source>
        <dbReference type="SAM" id="MobiDB-lite"/>
    </source>
</evidence>
<dbReference type="InterPro" id="IPR038416">
    <property type="entry name" value="Ribosom_S30AE_C_sf"/>
</dbReference>
<dbReference type="Proteomes" id="UP000431092">
    <property type="component" value="Unassembled WGS sequence"/>
</dbReference>
<feature type="region of interest" description="Disordered" evidence="4">
    <location>
        <begin position="122"/>
        <end position="144"/>
    </location>
</feature>
<comment type="function">
    <text evidence="3">Required for dimerization of active 70S ribosomes into 100S ribosomes in stationary phase; 100S ribosomes are translationally inactive and sometimes present during exponential growth.</text>
</comment>
<name>A0A6I3IGU9_9MICO</name>
<evidence type="ECO:0000259" key="5">
    <source>
        <dbReference type="Pfam" id="PF16321"/>
    </source>
</evidence>
<dbReference type="EMBL" id="WLVL01000056">
    <property type="protein sequence ID" value="MTB73302.1"/>
    <property type="molecule type" value="Genomic_DNA"/>
</dbReference>
<evidence type="ECO:0000256" key="3">
    <source>
        <dbReference type="HAMAP-Rule" id="MF_00839"/>
    </source>
</evidence>
<reference evidence="6 7" key="1">
    <citation type="submission" date="2019-11" db="EMBL/GenBank/DDBJ databases">
        <title>Whole genome sequencing identifies a novel species of the genus Arsenicicoccus isolated from human blood.</title>
        <authorList>
            <person name="Jeong J.H."/>
            <person name="Kweon O.J."/>
            <person name="Kim H.R."/>
            <person name="Kim T.-H."/>
            <person name="Ha S.-M."/>
            <person name="Lee M.-K."/>
        </authorList>
    </citation>
    <scope>NUCLEOTIDE SEQUENCE [LARGE SCALE GENOMIC DNA]</scope>
    <source>
        <strain evidence="6 7">MKL-02</strain>
    </source>
</reference>
<proteinExistence type="inferred from homology"/>
<feature type="compositionally biased region" description="Low complexity" evidence="4">
    <location>
        <begin position="122"/>
        <end position="141"/>
    </location>
</feature>
<dbReference type="HAMAP" id="MF_00839">
    <property type="entry name" value="HPF"/>
    <property type="match status" value="1"/>
</dbReference>
<comment type="subunit">
    <text evidence="3">Interacts with 100S ribosomes.</text>
</comment>
<dbReference type="CDD" id="cd00552">
    <property type="entry name" value="RaiA"/>
    <property type="match status" value="1"/>
</dbReference>
<evidence type="ECO:0000313" key="7">
    <source>
        <dbReference type="Proteomes" id="UP000431092"/>
    </source>
</evidence>
<feature type="domain" description="Sigma 54 modulation/S30EA ribosomal protein C-terminal" evidence="5">
    <location>
        <begin position="156"/>
        <end position="206"/>
    </location>
</feature>
<dbReference type="InterPro" id="IPR034694">
    <property type="entry name" value="HPF_long/plastid"/>
</dbReference>
<dbReference type="Pfam" id="PF02482">
    <property type="entry name" value="Ribosomal_S30AE"/>
    <property type="match status" value="1"/>
</dbReference>
<dbReference type="Pfam" id="PF16321">
    <property type="entry name" value="Ribosom_S30AE_C"/>
    <property type="match status" value="1"/>
</dbReference>
<dbReference type="Gene3D" id="3.30.160.100">
    <property type="entry name" value="Ribosome hibernation promotion factor-like"/>
    <property type="match status" value="1"/>
</dbReference>
<keyword evidence="7" id="KW-1185">Reference proteome</keyword>
<keyword evidence="1 3" id="KW-0963">Cytoplasm</keyword>
<dbReference type="Gene3D" id="3.30.505.50">
    <property type="entry name" value="Sigma 54 modulation/S30EA ribosomal protein, C-terminal domain"/>
    <property type="match status" value="1"/>
</dbReference>
<dbReference type="GO" id="GO:0043024">
    <property type="term" value="F:ribosomal small subunit binding"/>
    <property type="evidence" value="ECO:0007669"/>
    <property type="project" value="TreeGrafter"/>
</dbReference>
<sequence length="224" mass="24506">MDIQITGRHVPVSDRFREHAQEKLDKIELLANRDPRLDIVVSRHGSANGVGTMTVEITCRVKGPVIRAEATSDDKYAAFDIAADKLLDRLKKANDRRRGKRRKVTTSTEVPAPARLVDAVPGAAAAPPPAADAADAGAAQDDGPEVVEVADSPIEVRVKHHSSAPMNIEQALYEMEMVGHDFFLFTDADCGAPSVLYRRRGWSYGVLHLETETQVEPDLESRST</sequence>
<dbReference type="PANTHER" id="PTHR33231">
    <property type="entry name" value="30S RIBOSOMAL PROTEIN"/>
    <property type="match status" value="1"/>
</dbReference>
<organism evidence="6 7">
    <name type="scientific">Arsenicicoccus cauae</name>
    <dbReference type="NCBI Taxonomy" id="2663847"/>
    <lineage>
        <taxon>Bacteria</taxon>
        <taxon>Bacillati</taxon>
        <taxon>Actinomycetota</taxon>
        <taxon>Actinomycetes</taxon>
        <taxon>Micrococcales</taxon>
        <taxon>Intrasporangiaceae</taxon>
        <taxon>Arsenicicoccus</taxon>
    </lineage>
</organism>
<dbReference type="InterPro" id="IPR050574">
    <property type="entry name" value="HPF/YfiA_ribosome-assoc"/>
</dbReference>
<dbReference type="AlphaFoldDB" id="A0A6I3IGU9"/>
<gene>
    <name evidence="6" type="primary">raiA</name>
    <name evidence="3" type="synonym">hpf</name>
    <name evidence="6" type="ORF">GGG17_15305</name>
</gene>
<dbReference type="InterPro" id="IPR003489">
    <property type="entry name" value="RHF/RaiA"/>
</dbReference>
<dbReference type="PANTHER" id="PTHR33231:SF1">
    <property type="entry name" value="30S RIBOSOMAL PROTEIN"/>
    <property type="match status" value="1"/>
</dbReference>
<comment type="similarity">
    <text evidence="3">Belongs to the HPF/YfiA ribosome-associated protein family. Long HPF subfamily.</text>
</comment>
<accession>A0A6I3IGU9</accession>
<protein>
    <recommendedName>
        <fullName evidence="3">Ribosome hibernation promoting factor</fullName>
        <shortName evidence="3">HPF</shortName>
    </recommendedName>
</protein>
<dbReference type="SUPFAM" id="SSF69754">
    <property type="entry name" value="Ribosome binding protein Y (YfiA homologue)"/>
    <property type="match status" value="1"/>
</dbReference>
<dbReference type="InterPro" id="IPR036567">
    <property type="entry name" value="RHF-like"/>
</dbReference>
<evidence type="ECO:0000313" key="6">
    <source>
        <dbReference type="EMBL" id="MTB73302.1"/>
    </source>
</evidence>
<dbReference type="GO" id="GO:0022627">
    <property type="term" value="C:cytosolic small ribosomal subunit"/>
    <property type="evidence" value="ECO:0007669"/>
    <property type="project" value="TreeGrafter"/>
</dbReference>
<dbReference type="RefSeq" id="WP_154594552.1">
    <property type="nucleotide sequence ID" value="NZ_CP171001.1"/>
</dbReference>
<keyword evidence="2 3" id="KW-0810">Translation regulation</keyword>
<dbReference type="FunFam" id="3.30.505.50:FF:000002">
    <property type="entry name" value="Ribosome hibernation promoting factor"/>
    <property type="match status" value="1"/>
</dbReference>
<evidence type="ECO:0000256" key="1">
    <source>
        <dbReference type="ARBA" id="ARBA00022490"/>
    </source>
</evidence>